<feature type="compositionally biased region" description="Basic and acidic residues" evidence="1">
    <location>
        <begin position="220"/>
        <end position="240"/>
    </location>
</feature>
<comment type="caution">
    <text evidence="3">The sequence shown here is derived from an EMBL/GenBank/DDBJ whole genome shotgun (WGS) entry which is preliminary data.</text>
</comment>
<feature type="region of interest" description="Disordered" evidence="1">
    <location>
        <begin position="119"/>
        <end position="147"/>
    </location>
</feature>
<dbReference type="Pfam" id="PF26130">
    <property type="entry name" value="PB1-like"/>
    <property type="match status" value="1"/>
</dbReference>
<feature type="region of interest" description="Disordered" evidence="1">
    <location>
        <begin position="209"/>
        <end position="240"/>
    </location>
</feature>
<protein>
    <recommendedName>
        <fullName evidence="2">PB1-like domain-containing protein</fullName>
    </recommendedName>
</protein>
<organism evidence="3 4">
    <name type="scientific">Pisum sativum</name>
    <name type="common">Garden pea</name>
    <name type="synonym">Lathyrus oleraceus</name>
    <dbReference type="NCBI Taxonomy" id="3888"/>
    <lineage>
        <taxon>Eukaryota</taxon>
        <taxon>Viridiplantae</taxon>
        <taxon>Streptophyta</taxon>
        <taxon>Embryophyta</taxon>
        <taxon>Tracheophyta</taxon>
        <taxon>Spermatophyta</taxon>
        <taxon>Magnoliopsida</taxon>
        <taxon>eudicotyledons</taxon>
        <taxon>Gunneridae</taxon>
        <taxon>Pentapetalae</taxon>
        <taxon>rosids</taxon>
        <taxon>fabids</taxon>
        <taxon>Fabales</taxon>
        <taxon>Fabaceae</taxon>
        <taxon>Papilionoideae</taxon>
        <taxon>50 kb inversion clade</taxon>
        <taxon>NPAAA clade</taxon>
        <taxon>Hologalegina</taxon>
        <taxon>IRL clade</taxon>
        <taxon>Fabeae</taxon>
        <taxon>Lathyrus</taxon>
    </lineage>
</organism>
<evidence type="ECO:0000313" key="4">
    <source>
        <dbReference type="Proteomes" id="UP001058974"/>
    </source>
</evidence>
<proteinExistence type="predicted"/>
<dbReference type="Gramene" id="Psat06G0090200-T1">
    <property type="protein sequence ID" value="KAI5393976.1"/>
    <property type="gene ID" value="KIW84_060902"/>
</dbReference>
<reference evidence="3 4" key="1">
    <citation type="journal article" date="2022" name="Nat. Genet.">
        <title>Improved pea reference genome and pan-genome highlight genomic features and evolutionary characteristics.</title>
        <authorList>
            <person name="Yang T."/>
            <person name="Liu R."/>
            <person name="Luo Y."/>
            <person name="Hu S."/>
            <person name="Wang D."/>
            <person name="Wang C."/>
            <person name="Pandey M.K."/>
            <person name="Ge S."/>
            <person name="Xu Q."/>
            <person name="Li N."/>
            <person name="Li G."/>
            <person name="Huang Y."/>
            <person name="Saxena R.K."/>
            <person name="Ji Y."/>
            <person name="Li M."/>
            <person name="Yan X."/>
            <person name="He Y."/>
            <person name="Liu Y."/>
            <person name="Wang X."/>
            <person name="Xiang C."/>
            <person name="Varshney R.K."/>
            <person name="Ding H."/>
            <person name="Gao S."/>
            <person name="Zong X."/>
        </authorList>
    </citation>
    <scope>NUCLEOTIDE SEQUENCE [LARGE SCALE GENOMIC DNA]</scope>
    <source>
        <strain evidence="3 4">cv. Zhongwan 6</strain>
    </source>
</reference>
<dbReference type="InterPro" id="IPR058594">
    <property type="entry name" value="PB1-like_dom_pln"/>
</dbReference>
<sequence length="240" mass="27368">MEFSLIFHYGGRSDRDCLVYYTRGNEHAVEIDPDRWDLFEATGIVKELTELEHSEYWLWWYNIDVDKYSRMVSDSDADKVEYDNIGGVEQVEEDNVGGVEHVEEAIVGDVEQVEEANVGGVEQVEDTRDSEGSDFEANGLSFDDSEDERPLGLDDYFDLIKNQVEEKGKRGRIKVAANKHKHTPKKVPIGVDNVGSCSRVDNEMIINYASDEIGSSDPDASDREKEPKYPRFKMQDLDKN</sequence>
<dbReference type="Proteomes" id="UP001058974">
    <property type="component" value="Chromosome 6"/>
</dbReference>
<dbReference type="AlphaFoldDB" id="A0A9D4W453"/>
<evidence type="ECO:0000256" key="1">
    <source>
        <dbReference type="SAM" id="MobiDB-lite"/>
    </source>
</evidence>
<dbReference type="EMBL" id="JAMSHJ010000006">
    <property type="protein sequence ID" value="KAI5393976.1"/>
    <property type="molecule type" value="Genomic_DNA"/>
</dbReference>
<evidence type="ECO:0000313" key="3">
    <source>
        <dbReference type="EMBL" id="KAI5393976.1"/>
    </source>
</evidence>
<accession>A0A9D4W453</accession>
<evidence type="ECO:0000259" key="2">
    <source>
        <dbReference type="Pfam" id="PF26130"/>
    </source>
</evidence>
<feature type="domain" description="PB1-like" evidence="2">
    <location>
        <begin position="2"/>
        <end position="78"/>
    </location>
</feature>
<name>A0A9D4W453_PEA</name>
<gene>
    <name evidence="3" type="ORF">KIW84_060902</name>
</gene>
<keyword evidence="4" id="KW-1185">Reference proteome</keyword>